<evidence type="ECO:0000256" key="1">
    <source>
        <dbReference type="ARBA" id="ARBA00022723"/>
    </source>
</evidence>
<comment type="caution">
    <text evidence="10">The sequence shown here is derived from an EMBL/GenBank/DDBJ whole genome shotgun (WGS) entry which is preliminary data.</text>
</comment>
<dbReference type="EMBL" id="AUSU01000364">
    <property type="protein sequence ID" value="EPS73643.1"/>
    <property type="molecule type" value="Genomic_DNA"/>
</dbReference>
<dbReference type="Proteomes" id="UP000015453">
    <property type="component" value="Unassembled WGS sequence"/>
</dbReference>
<evidence type="ECO:0000256" key="8">
    <source>
        <dbReference type="PROSITE-ProRule" id="PRU00071"/>
    </source>
</evidence>
<keyword evidence="4" id="KW-0805">Transcription regulation</keyword>
<dbReference type="PROSITE" id="PS50884">
    <property type="entry name" value="ZF_DOF_2"/>
    <property type="match status" value="1"/>
</dbReference>
<evidence type="ECO:0000259" key="9">
    <source>
        <dbReference type="PROSITE" id="PS50884"/>
    </source>
</evidence>
<organism evidence="10 11">
    <name type="scientific">Genlisea aurea</name>
    <dbReference type="NCBI Taxonomy" id="192259"/>
    <lineage>
        <taxon>Eukaryota</taxon>
        <taxon>Viridiplantae</taxon>
        <taxon>Streptophyta</taxon>
        <taxon>Embryophyta</taxon>
        <taxon>Tracheophyta</taxon>
        <taxon>Spermatophyta</taxon>
        <taxon>Magnoliopsida</taxon>
        <taxon>eudicotyledons</taxon>
        <taxon>Gunneridae</taxon>
        <taxon>Pentapetalae</taxon>
        <taxon>asterids</taxon>
        <taxon>lamiids</taxon>
        <taxon>Lamiales</taxon>
        <taxon>Lentibulariaceae</taxon>
        <taxon>Genlisea</taxon>
    </lineage>
</organism>
<dbReference type="AlphaFoldDB" id="S8ECH1"/>
<comment type="subcellular location">
    <subcellularLocation>
        <location evidence="8">Nucleus</location>
    </subcellularLocation>
</comment>
<dbReference type="GO" id="GO:0005634">
    <property type="term" value="C:nucleus"/>
    <property type="evidence" value="ECO:0007669"/>
    <property type="project" value="UniProtKB-SubCell"/>
</dbReference>
<feature type="non-terminal residue" evidence="10">
    <location>
        <position position="77"/>
    </location>
</feature>
<reference evidence="10 11" key="1">
    <citation type="journal article" date="2013" name="BMC Genomics">
        <title>The miniature genome of a carnivorous plant Genlisea aurea contains a low number of genes and short non-coding sequences.</title>
        <authorList>
            <person name="Leushkin E.V."/>
            <person name="Sutormin R.A."/>
            <person name="Nabieva E.R."/>
            <person name="Penin A.A."/>
            <person name="Kondrashov A.S."/>
            <person name="Logacheva M.D."/>
        </authorList>
    </citation>
    <scope>NUCLEOTIDE SEQUENCE [LARGE SCALE GENOMIC DNA]</scope>
</reference>
<name>S8ECH1_9LAMI</name>
<keyword evidence="3" id="KW-0862">Zinc</keyword>
<gene>
    <name evidence="10" type="ORF">M569_01116</name>
</gene>
<dbReference type="PANTHER" id="PTHR31089">
    <property type="entry name" value="CYCLIC DOF FACTOR 2"/>
    <property type="match status" value="1"/>
</dbReference>
<evidence type="ECO:0000256" key="3">
    <source>
        <dbReference type="ARBA" id="ARBA00022833"/>
    </source>
</evidence>
<feature type="non-terminal residue" evidence="10">
    <location>
        <position position="1"/>
    </location>
</feature>
<dbReference type="OrthoDB" id="1927254at2759"/>
<keyword evidence="1" id="KW-0479">Metal-binding</keyword>
<evidence type="ECO:0000256" key="4">
    <source>
        <dbReference type="ARBA" id="ARBA00023015"/>
    </source>
</evidence>
<dbReference type="GO" id="GO:0003677">
    <property type="term" value="F:DNA binding"/>
    <property type="evidence" value="ECO:0007669"/>
    <property type="project" value="UniProtKB-UniRule"/>
</dbReference>
<evidence type="ECO:0000256" key="2">
    <source>
        <dbReference type="ARBA" id="ARBA00022771"/>
    </source>
</evidence>
<dbReference type="GO" id="GO:0008270">
    <property type="term" value="F:zinc ion binding"/>
    <property type="evidence" value="ECO:0007669"/>
    <property type="project" value="UniProtKB-KW"/>
</dbReference>
<keyword evidence="11" id="KW-1185">Reference proteome</keyword>
<evidence type="ECO:0000256" key="7">
    <source>
        <dbReference type="ARBA" id="ARBA00023242"/>
    </source>
</evidence>
<evidence type="ECO:0000313" key="11">
    <source>
        <dbReference type="Proteomes" id="UP000015453"/>
    </source>
</evidence>
<evidence type="ECO:0000256" key="6">
    <source>
        <dbReference type="ARBA" id="ARBA00023163"/>
    </source>
</evidence>
<evidence type="ECO:0000256" key="5">
    <source>
        <dbReference type="ARBA" id="ARBA00023125"/>
    </source>
</evidence>
<sequence>PDKILPCPRCSSMDTKFCYYNNYNINQPRHFCKCCQRYWTSGGTMRNVPVGAGRRKTKNSASNCGHITISEALNATR</sequence>
<keyword evidence="6" id="KW-0804">Transcription</keyword>
<dbReference type="PROSITE" id="PS01361">
    <property type="entry name" value="ZF_DOF_1"/>
    <property type="match status" value="1"/>
</dbReference>
<dbReference type="Pfam" id="PF02701">
    <property type="entry name" value="Zn_ribbon_Dof"/>
    <property type="match status" value="1"/>
</dbReference>
<keyword evidence="7 8" id="KW-0539">Nucleus</keyword>
<dbReference type="GO" id="GO:0003700">
    <property type="term" value="F:DNA-binding transcription factor activity"/>
    <property type="evidence" value="ECO:0007669"/>
    <property type="project" value="InterPro"/>
</dbReference>
<dbReference type="InterPro" id="IPR045174">
    <property type="entry name" value="Dof"/>
</dbReference>
<dbReference type="InterPro" id="IPR003851">
    <property type="entry name" value="Znf_Dof"/>
</dbReference>
<protein>
    <recommendedName>
        <fullName evidence="9">Dof-type domain-containing protein</fullName>
    </recommendedName>
</protein>
<evidence type="ECO:0000313" key="10">
    <source>
        <dbReference type="EMBL" id="EPS73643.1"/>
    </source>
</evidence>
<proteinExistence type="predicted"/>
<accession>S8ECH1</accession>
<keyword evidence="5 8" id="KW-0238">DNA-binding</keyword>
<feature type="domain" description="Dof-type" evidence="9">
    <location>
        <begin position="5"/>
        <end position="59"/>
    </location>
</feature>
<keyword evidence="2 8" id="KW-0863">Zinc-finger</keyword>
<dbReference type="PANTHER" id="PTHR31089:SF1">
    <property type="entry name" value="CYCLIC DOF FACTOR 3"/>
    <property type="match status" value="1"/>
</dbReference>